<evidence type="ECO:0000256" key="4">
    <source>
        <dbReference type="ARBA" id="ARBA00022490"/>
    </source>
</evidence>
<keyword evidence="5 9" id="KW-0697">Rotamase</keyword>
<evidence type="ECO:0000256" key="2">
    <source>
        <dbReference type="ARBA" id="ARBA00004496"/>
    </source>
</evidence>
<evidence type="ECO:0000256" key="10">
    <source>
        <dbReference type="RuleBase" id="RU003915"/>
    </source>
</evidence>
<evidence type="ECO:0000256" key="8">
    <source>
        <dbReference type="ARBA" id="ARBA00037071"/>
    </source>
</evidence>
<comment type="subcellular location">
    <subcellularLocation>
        <location evidence="2">Cytoplasm</location>
    </subcellularLocation>
</comment>
<feature type="domain" description="PPIase FKBP-type" evidence="11">
    <location>
        <begin position="7"/>
        <end position="88"/>
    </location>
</feature>
<evidence type="ECO:0000256" key="1">
    <source>
        <dbReference type="ARBA" id="ARBA00000971"/>
    </source>
</evidence>
<evidence type="ECO:0000256" key="3">
    <source>
        <dbReference type="ARBA" id="ARBA00006577"/>
    </source>
</evidence>
<comment type="similarity">
    <text evidence="3 10">Belongs to the FKBP-type PPIase family.</text>
</comment>
<sequence>MSQAKLGDTVRVHYTGKLDDGSVFDTSLDREPLEFTIGDGQIIPGFENAVVGMEPGEKKTVRVPAEEAFGPYYEEMILEIGRDQMPPDLQPEIGQKLEVRQADGQVLIVKVIEITDTTVKLDANHPLAGKDLTFEIELVEIVGQ</sequence>
<dbReference type="Pfam" id="PF00254">
    <property type="entry name" value="FKBP_C"/>
    <property type="match status" value="1"/>
</dbReference>
<dbReference type="EC" id="5.2.1.8" evidence="10"/>
<proteinExistence type="inferred from homology"/>
<evidence type="ECO:0000256" key="9">
    <source>
        <dbReference type="PROSITE-ProRule" id="PRU00277"/>
    </source>
</evidence>
<dbReference type="Gene3D" id="3.10.50.40">
    <property type="match status" value="1"/>
</dbReference>
<dbReference type="EMBL" id="DRBW01000185">
    <property type="protein sequence ID" value="HDM90526.1"/>
    <property type="molecule type" value="Genomic_DNA"/>
</dbReference>
<keyword evidence="4" id="KW-0963">Cytoplasm</keyword>
<comment type="catalytic activity">
    <reaction evidence="1 9 10">
        <text>[protein]-peptidylproline (omega=180) = [protein]-peptidylproline (omega=0)</text>
        <dbReference type="Rhea" id="RHEA:16237"/>
        <dbReference type="Rhea" id="RHEA-COMP:10747"/>
        <dbReference type="Rhea" id="RHEA-COMP:10748"/>
        <dbReference type="ChEBI" id="CHEBI:83833"/>
        <dbReference type="ChEBI" id="CHEBI:83834"/>
        <dbReference type="EC" id="5.2.1.8"/>
    </reaction>
</comment>
<dbReference type="GO" id="GO:0042026">
    <property type="term" value="P:protein refolding"/>
    <property type="evidence" value="ECO:0007669"/>
    <property type="project" value="UniProtKB-ARBA"/>
</dbReference>
<evidence type="ECO:0000313" key="12">
    <source>
        <dbReference type="EMBL" id="HDM90526.1"/>
    </source>
</evidence>
<accession>A0A7C0X926</accession>
<protein>
    <recommendedName>
        <fullName evidence="10">Peptidyl-prolyl cis-trans isomerase</fullName>
        <ecNumber evidence="10">5.2.1.8</ecNumber>
    </recommendedName>
</protein>
<dbReference type="GO" id="GO:0003755">
    <property type="term" value="F:peptidyl-prolyl cis-trans isomerase activity"/>
    <property type="evidence" value="ECO:0007669"/>
    <property type="project" value="UniProtKB-UniRule"/>
</dbReference>
<keyword evidence="7 9" id="KW-0413">Isomerase</keyword>
<dbReference type="SUPFAM" id="SSF54534">
    <property type="entry name" value="FKBP-like"/>
    <property type="match status" value="1"/>
</dbReference>
<evidence type="ECO:0000256" key="6">
    <source>
        <dbReference type="ARBA" id="ARBA00023186"/>
    </source>
</evidence>
<name>A0A7C0X926_UNCW3</name>
<dbReference type="GO" id="GO:0005737">
    <property type="term" value="C:cytoplasm"/>
    <property type="evidence" value="ECO:0007669"/>
    <property type="project" value="UniProtKB-SubCell"/>
</dbReference>
<gene>
    <name evidence="12" type="ORF">ENG67_04890</name>
</gene>
<organism evidence="12">
    <name type="scientific">candidate division WOR-3 bacterium</name>
    <dbReference type="NCBI Taxonomy" id="2052148"/>
    <lineage>
        <taxon>Bacteria</taxon>
        <taxon>Bacteria division WOR-3</taxon>
    </lineage>
</organism>
<dbReference type="PANTHER" id="PTHR47861:SF3">
    <property type="entry name" value="FKBP-TYPE PEPTIDYL-PROLYL CIS-TRANS ISOMERASE SLYD"/>
    <property type="match status" value="1"/>
</dbReference>
<dbReference type="PANTHER" id="PTHR47861">
    <property type="entry name" value="FKBP-TYPE PEPTIDYL-PROLYL CIS-TRANS ISOMERASE SLYD"/>
    <property type="match status" value="1"/>
</dbReference>
<comment type="caution">
    <text evidence="12">The sequence shown here is derived from an EMBL/GenBank/DDBJ whole genome shotgun (WGS) entry which is preliminary data.</text>
</comment>
<keyword evidence="6" id="KW-0143">Chaperone</keyword>
<dbReference type="InterPro" id="IPR001179">
    <property type="entry name" value="PPIase_FKBP_dom"/>
</dbReference>
<dbReference type="PROSITE" id="PS50059">
    <property type="entry name" value="FKBP_PPIASE"/>
    <property type="match status" value="1"/>
</dbReference>
<dbReference type="InterPro" id="IPR046357">
    <property type="entry name" value="PPIase_dom_sf"/>
</dbReference>
<evidence type="ECO:0000256" key="7">
    <source>
        <dbReference type="ARBA" id="ARBA00023235"/>
    </source>
</evidence>
<dbReference type="Proteomes" id="UP000885931">
    <property type="component" value="Unassembled WGS sequence"/>
</dbReference>
<comment type="function">
    <text evidence="8">Also involved in hydrogenase metallocenter assembly, probably by participating in the nickel insertion step. This function in hydrogenase biosynthesis requires chaperone activity and the presence of the metal-binding domain, but not PPIase activity.</text>
</comment>
<dbReference type="AlphaFoldDB" id="A0A7C0X926"/>
<evidence type="ECO:0000256" key="5">
    <source>
        <dbReference type="ARBA" id="ARBA00023110"/>
    </source>
</evidence>
<evidence type="ECO:0000259" key="11">
    <source>
        <dbReference type="PROSITE" id="PS50059"/>
    </source>
</evidence>
<reference evidence="12" key="1">
    <citation type="journal article" date="2020" name="mSystems">
        <title>Genome- and Community-Level Interaction Insights into Carbon Utilization and Element Cycling Functions of Hydrothermarchaeota in Hydrothermal Sediment.</title>
        <authorList>
            <person name="Zhou Z."/>
            <person name="Liu Y."/>
            <person name="Xu W."/>
            <person name="Pan J."/>
            <person name="Luo Z.H."/>
            <person name="Li M."/>
        </authorList>
    </citation>
    <scope>NUCLEOTIDE SEQUENCE [LARGE SCALE GENOMIC DNA]</scope>
    <source>
        <strain evidence="12">HyVt-237</strain>
    </source>
</reference>